<dbReference type="PANTHER" id="PTHR43776">
    <property type="entry name" value="TRANSPORT ATP-BINDING PROTEIN"/>
    <property type="match status" value="1"/>
</dbReference>
<evidence type="ECO:0000313" key="8">
    <source>
        <dbReference type="Proteomes" id="UP001339911"/>
    </source>
</evidence>
<dbReference type="InterPro" id="IPR003593">
    <property type="entry name" value="AAA+_ATPase"/>
</dbReference>
<dbReference type="PROSITE" id="PS00211">
    <property type="entry name" value="ABC_TRANSPORTER_1"/>
    <property type="match status" value="1"/>
</dbReference>
<proteinExistence type="inferred from homology"/>
<dbReference type="SUPFAM" id="SSF52540">
    <property type="entry name" value="P-loop containing nucleoside triphosphate hydrolases"/>
    <property type="match status" value="1"/>
</dbReference>
<comment type="similarity">
    <text evidence="1">Belongs to the ABC transporter superfamily.</text>
</comment>
<keyword evidence="8" id="KW-1185">Reference proteome</keyword>
<dbReference type="InterPro" id="IPR013563">
    <property type="entry name" value="Oligopep_ABC_C"/>
</dbReference>
<reference evidence="7 8" key="1">
    <citation type="submission" date="2024-01" db="EMBL/GenBank/DDBJ databases">
        <title>Genome insights into Plantactinospora veratri sp. nov.</title>
        <authorList>
            <person name="Wang L."/>
        </authorList>
    </citation>
    <scope>NUCLEOTIDE SEQUENCE [LARGE SCALE GENOMIC DNA]</scope>
    <source>
        <strain evidence="7 8">NEAU-FHS4</strain>
    </source>
</reference>
<evidence type="ECO:0000256" key="1">
    <source>
        <dbReference type="ARBA" id="ARBA00005417"/>
    </source>
</evidence>
<organism evidence="7 8">
    <name type="scientific">Plantactinospora veratri</name>
    <dbReference type="NCBI Taxonomy" id="1436122"/>
    <lineage>
        <taxon>Bacteria</taxon>
        <taxon>Bacillati</taxon>
        <taxon>Actinomycetota</taxon>
        <taxon>Actinomycetes</taxon>
        <taxon>Micromonosporales</taxon>
        <taxon>Micromonosporaceae</taxon>
        <taxon>Plantactinospora</taxon>
    </lineage>
</organism>
<comment type="caution">
    <text evidence="7">The sequence shown here is derived from an EMBL/GenBank/DDBJ whole genome shotgun (WGS) entry which is preliminary data.</text>
</comment>
<protein>
    <submittedName>
        <fullName evidence="7">ABC transporter ATP-binding protein</fullName>
    </submittedName>
</protein>
<dbReference type="InterPro" id="IPR027417">
    <property type="entry name" value="P-loop_NTPase"/>
</dbReference>
<evidence type="ECO:0000256" key="5">
    <source>
        <dbReference type="SAM" id="MobiDB-lite"/>
    </source>
</evidence>
<keyword evidence="3" id="KW-0547">Nucleotide-binding</keyword>
<sequence>MPPSDHPAGPGPASAGPAGSTTAVGTPTALATSAGPNTAGPLTTDAPVQGEPLLVATGVRKSYRAGRGLGGSRVHAVDGVDLTVAAGETLGVVGESGCGKSTLARLLVGLERPDAGQVRYAGLDVGSARGARRRELRRAVQMVFQDPVTSLNPRMPILDVVAEPLDVHKLARGAAARRDRVAELLEMVGLAPDMMRRFPHEFSGGQRQRIGIARALATEPRVVVCDEPVSALDVSVQAQVVNLLAELQQRLGIALVFIAHDLGVVRHVSHRVAVMYLGRLAELGPAGTVYQDPAHPYTRALLGSVPVRHPRERGRERIVLAGDPPSPVDPPSGCRFHTRCPIAQDICARETPALLVPDGDASTVAGVRVAACHFAGTP</sequence>
<dbReference type="Pfam" id="PF00005">
    <property type="entry name" value="ABC_tran"/>
    <property type="match status" value="1"/>
</dbReference>
<dbReference type="SMART" id="SM00382">
    <property type="entry name" value="AAA"/>
    <property type="match status" value="1"/>
</dbReference>
<dbReference type="InterPro" id="IPR017871">
    <property type="entry name" value="ABC_transporter-like_CS"/>
</dbReference>
<evidence type="ECO:0000313" key="7">
    <source>
        <dbReference type="EMBL" id="MEE6309214.1"/>
    </source>
</evidence>
<evidence type="ECO:0000259" key="6">
    <source>
        <dbReference type="PROSITE" id="PS50893"/>
    </source>
</evidence>
<dbReference type="Gene3D" id="3.40.50.300">
    <property type="entry name" value="P-loop containing nucleotide triphosphate hydrolases"/>
    <property type="match status" value="1"/>
</dbReference>
<dbReference type="PANTHER" id="PTHR43776:SF7">
    <property type="entry name" value="D,D-DIPEPTIDE TRANSPORT ATP-BINDING PROTEIN DDPF-RELATED"/>
    <property type="match status" value="1"/>
</dbReference>
<dbReference type="InterPro" id="IPR050319">
    <property type="entry name" value="ABC_transp_ATP-bind"/>
</dbReference>
<accession>A0ABU7SGY5</accession>
<dbReference type="Pfam" id="PF08352">
    <property type="entry name" value="oligo_HPY"/>
    <property type="match status" value="1"/>
</dbReference>
<dbReference type="RefSeq" id="WP_331209499.1">
    <property type="nucleotide sequence ID" value="NZ_JAZGQL010000015.1"/>
</dbReference>
<dbReference type="InterPro" id="IPR003439">
    <property type="entry name" value="ABC_transporter-like_ATP-bd"/>
</dbReference>
<evidence type="ECO:0000256" key="2">
    <source>
        <dbReference type="ARBA" id="ARBA00022448"/>
    </source>
</evidence>
<dbReference type="PROSITE" id="PS50893">
    <property type="entry name" value="ABC_TRANSPORTER_2"/>
    <property type="match status" value="1"/>
</dbReference>
<gene>
    <name evidence="7" type="ORF">V1634_20455</name>
</gene>
<feature type="domain" description="ABC transporter" evidence="6">
    <location>
        <begin position="54"/>
        <end position="302"/>
    </location>
</feature>
<evidence type="ECO:0000256" key="3">
    <source>
        <dbReference type="ARBA" id="ARBA00022741"/>
    </source>
</evidence>
<feature type="region of interest" description="Disordered" evidence="5">
    <location>
        <begin position="1"/>
        <end position="48"/>
    </location>
</feature>
<evidence type="ECO:0000256" key="4">
    <source>
        <dbReference type="ARBA" id="ARBA00022840"/>
    </source>
</evidence>
<keyword evidence="4 7" id="KW-0067">ATP-binding</keyword>
<dbReference type="GO" id="GO:0005524">
    <property type="term" value="F:ATP binding"/>
    <property type="evidence" value="ECO:0007669"/>
    <property type="project" value="UniProtKB-KW"/>
</dbReference>
<dbReference type="NCBIfam" id="TIGR01727">
    <property type="entry name" value="oligo_HPY"/>
    <property type="match status" value="1"/>
</dbReference>
<keyword evidence="2" id="KW-0813">Transport</keyword>
<dbReference type="EMBL" id="JAZGQL010000015">
    <property type="protein sequence ID" value="MEE6309214.1"/>
    <property type="molecule type" value="Genomic_DNA"/>
</dbReference>
<dbReference type="Proteomes" id="UP001339911">
    <property type="component" value="Unassembled WGS sequence"/>
</dbReference>
<feature type="compositionally biased region" description="Low complexity" evidence="5">
    <location>
        <begin position="7"/>
        <end position="29"/>
    </location>
</feature>
<name>A0ABU7SGY5_9ACTN</name>
<dbReference type="CDD" id="cd03257">
    <property type="entry name" value="ABC_NikE_OppD_transporters"/>
    <property type="match status" value="1"/>
</dbReference>